<accession>A0A813PXV1</accession>
<gene>
    <name evidence="3" type="ORF">GPM918_LOCUS1370</name>
    <name evidence="2" type="ORF">OVA965_LOCUS692</name>
    <name evidence="5" type="ORF">SRO942_LOCUS1370</name>
    <name evidence="4" type="ORF">TMI583_LOCUS692</name>
</gene>
<dbReference type="Proteomes" id="UP000681722">
    <property type="component" value="Unassembled WGS sequence"/>
</dbReference>
<evidence type="ECO:0000313" key="2">
    <source>
        <dbReference type="EMBL" id="CAF0729484.1"/>
    </source>
</evidence>
<dbReference type="Pfam" id="PF00481">
    <property type="entry name" value="PP2C"/>
    <property type="match status" value="1"/>
</dbReference>
<evidence type="ECO:0000313" key="5">
    <source>
        <dbReference type="EMBL" id="CAF3541589.1"/>
    </source>
</evidence>
<dbReference type="SUPFAM" id="SSF81606">
    <property type="entry name" value="PP2C-like"/>
    <property type="match status" value="1"/>
</dbReference>
<reference evidence="3" key="1">
    <citation type="submission" date="2021-02" db="EMBL/GenBank/DDBJ databases">
        <authorList>
            <person name="Nowell W R."/>
        </authorList>
    </citation>
    <scope>NUCLEOTIDE SEQUENCE</scope>
</reference>
<sequence length="466" mass="53979">MASNMNKVMERFTPCPFTCVSTKSKTDDDKRRQLPRVCRYRSKDRQIGLYFIVDPIDSIMVASDISANLLFQHLINIDFTDEQHLQIRMEIYFQNMFFDLDHRLLQMTFDRTEEKIAKNLPFNSGAAEKILPSIEEADSGCFAFAAVTTKTHIYIAYVGTIRAILIYYDENGDLVASDNRPQFYRDGSLHTILNDDERLRLKKLDVDETFAQKNSKYTRCVGKLCEKLLSSTVTANDLTECKCNPLSCEPAYCEIPFNSKDYALVILTDNIYQMYLKTGICEDDIPKDIIRLMTEKKNSMNSAEIILSELETKYYRQMSDDTVDSDHELQQPHFDYQHMGMLIHYFYHPEASSAVGNSTTTTNIPKSIQLRPDDGEITFSEINKFIATHDELQKQRIQKTDLQRSNSKHEYEVHLQNGTIESYVNFDKYEKLLSDNPDLNQTIKTITALLEHEGPETLLYEFEKLI</sequence>
<dbReference type="EMBL" id="CAJNOQ010000126">
    <property type="protein sequence ID" value="CAF0760751.1"/>
    <property type="molecule type" value="Genomic_DNA"/>
</dbReference>
<proteinExistence type="predicted"/>
<dbReference type="Proteomes" id="UP000682733">
    <property type="component" value="Unassembled WGS sequence"/>
</dbReference>
<dbReference type="EMBL" id="CAJOBC010000126">
    <property type="protein sequence ID" value="CAF3541589.1"/>
    <property type="molecule type" value="Genomic_DNA"/>
</dbReference>
<evidence type="ECO:0000259" key="1">
    <source>
        <dbReference type="Pfam" id="PF00481"/>
    </source>
</evidence>
<protein>
    <recommendedName>
        <fullName evidence="1">PPM-type phosphatase domain-containing protein</fullName>
    </recommendedName>
</protein>
<evidence type="ECO:0000313" key="4">
    <source>
        <dbReference type="EMBL" id="CAF3504377.1"/>
    </source>
</evidence>
<comment type="caution">
    <text evidence="3">The sequence shown here is derived from an EMBL/GenBank/DDBJ whole genome shotgun (WGS) entry which is preliminary data.</text>
</comment>
<dbReference type="InterPro" id="IPR036457">
    <property type="entry name" value="PPM-type-like_dom_sf"/>
</dbReference>
<evidence type="ECO:0000313" key="6">
    <source>
        <dbReference type="Proteomes" id="UP000663829"/>
    </source>
</evidence>
<dbReference type="Proteomes" id="UP000677228">
    <property type="component" value="Unassembled WGS sequence"/>
</dbReference>
<dbReference type="EMBL" id="CAJNOK010000104">
    <property type="protein sequence ID" value="CAF0729484.1"/>
    <property type="molecule type" value="Genomic_DNA"/>
</dbReference>
<dbReference type="InterPro" id="IPR001932">
    <property type="entry name" value="PPM-type_phosphatase-like_dom"/>
</dbReference>
<name>A0A813PXV1_9BILA</name>
<dbReference type="EMBL" id="CAJOBA010000104">
    <property type="protein sequence ID" value="CAF3504377.1"/>
    <property type="molecule type" value="Genomic_DNA"/>
</dbReference>
<evidence type="ECO:0000313" key="3">
    <source>
        <dbReference type="EMBL" id="CAF0760751.1"/>
    </source>
</evidence>
<dbReference type="OrthoDB" id="10049211at2759"/>
<feature type="domain" description="PPM-type phosphatase" evidence="1">
    <location>
        <begin position="101"/>
        <end position="281"/>
    </location>
</feature>
<dbReference type="Proteomes" id="UP000663829">
    <property type="component" value="Unassembled WGS sequence"/>
</dbReference>
<dbReference type="Gene3D" id="3.60.40.10">
    <property type="entry name" value="PPM-type phosphatase domain"/>
    <property type="match status" value="1"/>
</dbReference>
<dbReference type="AlphaFoldDB" id="A0A813PXV1"/>
<organism evidence="3 6">
    <name type="scientific">Didymodactylos carnosus</name>
    <dbReference type="NCBI Taxonomy" id="1234261"/>
    <lineage>
        <taxon>Eukaryota</taxon>
        <taxon>Metazoa</taxon>
        <taxon>Spiralia</taxon>
        <taxon>Gnathifera</taxon>
        <taxon>Rotifera</taxon>
        <taxon>Eurotatoria</taxon>
        <taxon>Bdelloidea</taxon>
        <taxon>Philodinida</taxon>
        <taxon>Philodinidae</taxon>
        <taxon>Didymodactylos</taxon>
    </lineage>
</organism>
<keyword evidence="6" id="KW-1185">Reference proteome</keyword>